<dbReference type="EMBL" id="JBHSOF010000001">
    <property type="protein sequence ID" value="MFC5661640.1"/>
    <property type="molecule type" value="Genomic_DNA"/>
</dbReference>
<dbReference type="PANTHER" id="PTHR43162">
    <property type="match status" value="1"/>
</dbReference>
<evidence type="ECO:0000259" key="1">
    <source>
        <dbReference type="Pfam" id="PF05368"/>
    </source>
</evidence>
<gene>
    <name evidence="2" type="ORF">ACFP3U_01440</name>
</gene>
<organism evidence="2 3">
    <name type="scientific">Kitasatospora misakiensis</name>
    <dbReference type="NCBI Taxonomy" id="67330"/>
    <lineage>
        <taxon>Bacteria</taxon>
        <taxon>Bacillati</taxon>
        <taxon>Actinomycetota</taxon>
        <taxon>Actinomycetes</taxon>
        <taxon>Kitasatosporales</taxon>
        <taxon>Streptomycetaceae</taxon>
        <taxon>Kitasatospora</taxon>
    </lineage>
</organism>
<name>A0ABW0WVG0_9ACTN</name>
<dbReference type="RefSeq" id="WP_380223201.1">
    <property type="nucleotide sequence ID" value="NZ_JBHSOF010000001.1"/>
</dbReference>
<dbReference type="Proteomes" id="UP001595975">
    <property type="component" value="Unassembled WGS sequence"/>
</dbReference>
<proteinExistence type="predicted"/>
<dbReference type="Pfam" id="PF05368">
    <property type="entry name" value="NmrA"/>
    <property type="match status" value="1"/>
</dbReference>
<evidence type="ECO:0000313" key="2">
    <source>
        <dbReference type="EMBL" id="MFC5661640.1"/>
    </source>
</evidence>
<dbReference type="Gene3D" id="3.40.50.720">
    <property type="entry name" value="NAD(P)-binding Rossmann-like Domain"/>
    <property type="match status" value="1"/>
</dbReference>
<feature type="domain" description="NmrA-like" evidence="1">
    <location>
        <begin position="2"/>
        <end position="255"/>
    </location>
</feature>
<dbReference type="SUPFAM" id="SSF51735">
    <property type="entry name" value="NAD(P)-binding Rossmann-fold domains"/>
    <property type="match status" value="1"/>
</dbReference>
<keyword evidence="3" id="KW-1185">Reference proteome</keyword>
<dbReference type="Gene3D" id="3.90.25.10">
    <property type="entry name" value="UDP-galactose 4-epimerase, domain 1"/>
    <property type="match status" value="1"/>
</dbReference>
<protein>
    <submittedName>
        <fullName evidence="2">NmrA family NAD(P)-binding protein</fullName>
    </submittedName>
</protein>
<comment type="caution">
    <text evidence="2">The sequence shown here is derived from an EMBL/GenBank/DDBJ whole genome shotgun (WGS) entry which is preliminary data.</text>
</comment>
<sequence>MITVMGASGATGGAALRSLTAQGVPVRALSRDPDRLLAGLDGRTRPLVEAVAADADDPDSLRAALKGTTRLFLTMANGPRQVEHELRAVDLAVLQGVEHVVKVSAPAAEPDSPVAVSRGHHLIEERLRALGLPATVLRPYAFMQKLLLLAPGVAAAGVIHGAMGTARCNYVDCRDIGDVAAAVLTQPGAAGGTLPLTGGRAYSHAELAGLLGTLLGRPVRYVDLPPAELHAHLVARSGMPDWLAAHVVEIQRLAVERPEAPDDAASRLIGRAPRTLEAFLREHLDRFR</sequence>
<accession>A0ABW0WVG0</accession>
<dbReference type="InterPro" id="IPR008030">
    <property type="entry name" value="NmrA-like"/>
</dbReference>
<evidence type="ECO:0000313" key="3">
    <source>
        <dbReference type="Proteomes" id="UP001595975"/>
    </source>
</evidence>
<reference evidence="3" key="1">
    <citation type="journal article" date="2019" name="Int. J. Syst. Evol. Microbiol.">
        <title>The Global Catalogue of Microorganisms (GCM) 10K type strain sequencing project: providing services to taxonomists for standard genome sequencing and annotation.</title>
        <authorList>
            <consortium name="The Broad Institute Genomics Platform"/>
            <consortium name="The Broad Institute Genome Sequencing Center for Infectious Disease"/>
            <person name="Wu L."/>
            <person name="Ma J."/>
        </authorList>
    </citation>
    <scope>NUCLEOTIDE SEQUENCE [LARGE SCALE GENOMIC DNA]</scope>
    <source>
        <strain evidence="3">CGMCC 4.1437</strain>
    </source>
</reference>
<dbReference type="InterPro" id="IPR036291">
    <property type="entry name" value="NAD(P)-bd_dom_sf"/>
</dbReference>
<dbReference type="PANTHER" id="PTHR43162:SF1">
    <property type="entry name" value="PRESTALK A DIFFERENTIATION PROTEIN A"/>
    <property type="match status" value="1"/>
</dbReference>
<dbReference type="InterPro" id="IPR051604">
    <property type="entry name" value="Ergot_Alk_Oxidoreductase"/>
</dbReference>